<evidence type="ECO:0000259" key="3">
    <source>
        <dbReference type="PROSITE" id="PS50966"/>
    </source>
</evidence>
<dbReference type="PROSITE" id="PS50966">
    <property type="entry name" value="ZF_SWIM"/>
    <property type="match status" value="1"/>
</dbReference>
<keyword evidence="5" id="KW-1185">Reference proteome</keyword>
<dbReference type="AlphaFoldDB" id="M0JY05"/>
<accession>M0JY05</accession>
<dbReference type="PATRIC" id="fig|1227452.3.peg.4128"/>
<evidence type="ECO:0000313" key="5">
    <source>
        <dbReference type="Proteomes" id="UP000011623"/>
    </source>
</evidence>
<keyword evidence="1" id="KW-0862">Zinc</keyword>
<dbReference type="Proteomes" id="UP000011623">
    <property type="component" value="Unassembled WGS sequence"/>
</dbReference>
<proteinExistence type="predicted"/>
<evidence type="ECO:0000313" key="4">
    <source>
        <dbReference type="EMBL" id="EMA13358.1"/>
    </source>
</evidence>
<protein>
    <recommendedName>
        <fullName evidence="3">SWIM-type domain-containing protein</fullName>
    </recommendedName>
</protein>
<keyword evidence="1" id="KW-0863">Zinc-finger</keyword>
<evidence type="ECO:0000256" key="1">
    <source>
        <dbReference type="PROSITE-ProRule" id="PRU00325"/>
    </source>
</evidence>
<reference evidence="4 5" key="1">
    <citation type="journal article" date="2014" name="PLoS Genet.">
        <title>Phylogenetically driven sequencing of extremely halophilic archaea reveals strategies for static and dynamic osmo-response.</title>
        <authorList>
            <person name="Becker E.A."/>
            <person name="Seitzer P.M."/>
            <person name="Tritt A."/>
            <person name="Larsen D."/>
            <person name="Krusor M."/>
            <person name="Yao A.I."/>
            <person name="Wu D."/>
            <person name="Madern D."/>
            <person name="Eisen J.A."/>
            <person name="Darling A.E."/>
            <person name="Facciotti M.T."/>
        </authorList>
    </citation>
    <scope>NUCLEOTIDE SEQUENCE [LARGE SCALE GENOMIC DNA]</scope>
    <source>
        <strain evidence="4 5">JCM 13557</strain>
    </source>
</reference>
<sequence length="613" mass="70079">MADFDPTLTEAAVRDLARPQSYDRGENYYDEDAVVELVRRGETIRAAVEGSQYEPYQVRIELDETGVVDTACSCPYDHGGICKHRVAVLLTYVRDPDRIDQRPPVSELVADADPEDIRDVLVDLVESRPELAEQVESRLETRESGEEGDDARNRTADINRESIRQQVQYILRPTEGRSAHAYDPYEAVETDVEKLRNVLDQVRTAVEAGDGETALDILEPLADELMDEEWLALSYDDSHAIFEFFDEVDRVLAEALLTADLSEAERADWEDRLWAWEQEMGGYTHQPPYSVALEAAQRGWDFEPVQQAMQGDIGYAGLWEGDPPWYAEDFVRARLNVLERQGRIEEYLNLAEAVDLIDDYVTMLVEEGRIDEAIEYSRRNLYSPDEALTLAKALREHDRPKAALEIAQHGLTLNDSSGQAELAEWLCDRATSMGESEIALEAAIATFDALPTLAAYQAIEELAGEEWPTVREELLESLADKDTKQRTARRHVEIFLYAERYDEAIAIADRFSDYKVVEPVVKAVWEEHPNWTINACKEQARPIIDEGQSQRYHHAVDWLEYAGKAAQASGNLDEWRAYVEDLRDEHYQKYKLRPMLEDLLEEFNGRTHTEDHD</sequence>
<dbReference type="Pfam" id="PF04434">
    <property type="entry name" value="SWIM"/>
    <property type="match status" value="1"/>
</dbReference>
<dbReference type="GO" id="GO:0008270">
    <property type="term" value="F:zinc ion binding"/>
    <property type="evidence" value="ECO:0007669"/>
    <property type="project" value="UniProtKB-KW"/>
</dbReference>
<comment type="caution">
    <text evidence="4">The sequence shown here is derived from an EMBL/GenBank/DDBJ whole genome shotgun (WGS) entry which is preliminary data.</text>
</comment>
<feature type="domain" description="SWIM-type" evidence="3">
    <location>
        <begin position="56"/>
        <end position="93"/>
    </location>
</feature>
<evidence type="ECO:0000256" key="2">
    <source>
        <dbReference type="SAM" id="MobiDB-lite"/>
    </source>
</evidence>
<dbReference type="EMBL" id="AOLW01000073">
    <property type="protein sequence ID" value="EMA13358.1"/>
    <property type="molecule type" value="Genomic_DNA"/>
</dbReference>
<dbReference type="InterPro" id="IPR007527">
    <property type="entry name" value="Znf_SWIM"/>
</dbReference>
<organism evidence="4 5">
    <name type="scientific">Haloarcula amylolytica JCM 13557</name>
    <dbReference type="NCBI Taxonomy" id="1227452"/>
    <lineage>
        <taxon>Archaea</taxon>
        <taxon>Methanobacteriati</taxon>
        <taxon>Methanobacteriota</taxon>
        <taxon>Stenosarchaea group</taxon>
        <taxon>Halobacteria</taxon>
        <taxon>Halobacteriales</taxon>
        <taxon>Haloarculaceae</taxon>
        <taxon>Haloarcula</taxon>
    </lineage>
</organism>
<gene>
    <name evidence="4" type="ORF">C442_20951</name>
</gene>
<feature type="region of interest" description="Disordered" evidence="2">
    <location>
        <begin position="132"/>
        <end position="155"/>
    </location>
</feature>
<keyword evidence="1" id="KW-0479">Metal-binding</keyword>
<dbReference type="RefSeq" id="WP_008313902.1">
    <property type="nucleotide sequence ID" value="NZ_AOLW01000073.1"/>
</dbReference>
<name>M0JY05_9EURY</name>